<dbReference type="Proteomes" id="UP000027195">
    <property type="component" value="Unassembled WGS sequence"/>
</dbReference>
<feature type="region of interest" description="Disordered" evidence="1">
    <location>
        <begin position="1"/>
        <end position="78"/>
    </location>
</feature>
<evidence type="ECO:0000256" key="1">
    <source>
        <dbReference type="SAM" id="MobiDB-lite"/>
    </source>
</evidence>
<dbReference type="InParanoid" id="A0A067MFJ0"/>
<reference evidence="3" key="1">
    <citation type="journal article" date="2014" name="Proc. Natl. Acad. Sci. U.S.A.">
        <title>Extensive sampling of basidiomycete genomes demonstrates inadequacy of the white-rot/brown-rot paradigm for wood decay fungi.</title>
        <authorList>
            <person name="Riley R."/>
            <person name="Salamov A.A."/>
            <person name="Brown D.W."/>
            <person name="Nagy L.G."/>
            <person name="Floudas D."/>
            <person name="Held B.W."/>
            <person name="Levasseur A."/>
            <person name="Lombard V."/>
            <person name="Morin E."/>
            <person name="Otillar R."/>
            <person name="Lindquist E.A."/>
            <person name="Sun H."/>
            <person name="LaButti K.M."/>
            <person name="Schmutz J."/>
            <person name="Jabbour D."/>
            <person name="Luo H."/>
            <person name="Baker S.E."/>
            <person name="Pisabarro A.G."/>
            <person name="Walton J.D."/>
            <person name="Blanchette R.A."/>
            <person name="Henrissat B."/>
            <person name="Martin F."/>
            <person name="Cullen D."/>
            <person name="Hibbett D.S."/>
            <person name="Grigoriev I.V."/>
        </authorList>
    </citation>
    <scope>NUCLEOTIDE SEQUENCE [LARGE SCALE GENOMIC DNA]</scope>
    <source>
        <strain evidence="3">FD-172 SS1</strain>
    </source>
</reference>
<protein>
    <submittedName>
        <fullName evidence="2">Uncharacterized protein</fullName>
    </submittedName>
</protein>
<gene>
    <name evidence="2" type="ORF">BOTBODRAFT_33479</name>
</gene>
<evidence type="ECO:0000313" key="3">
    <source>
        <dbReference type="Proteomes" id="UP000027195"/>
    </source>
</evidence>
<evidence type="ECO:0000313" key="2">
    <source>
        <dbReference type="EMBL" id="KDQ13460.1"/>
    </source>
</evidence>
<feature type="compositionally biased region" description="Low complexity" evidence="1">
    <location>
        <begin position="29"/>
        <end position="38"/>
    </location>
</feature>
<feature type="compositionally biased region" description="Polar residues" evidence="1">
    <location>
        <begin position="1"/>
        <end position="16"/>
    </location>
</feature>
<accession>A0A067MFJ0</accession>
<proteinExistence type="predicted"/>
<name>A0A067MFJ0_BOTB1</name>
<organism evidence="2 3">
    <name type="scientific">Botryobasidium botryosum (strain FD-172 SS1)</name>
    <dbReference type="NCBI Taxonomy" id="930990"/>
    <lineage>
        <taxon>Eukaryota</taxon>
        <taxon>Fungi</taxon>
        <taxon>Dikarya</taxon>
        <taxon>Basidiomycota</taxon>
        <taxon>Agaricomycotina</taxon>
        <taxon>Agaricomycetes</taxon>
        <taxon>Cantharellales</taxon>
        <taxon>Botryobasidiaceae</taxon>
        <taxon>Botryobasidium</taxon>
    </lineage>
</organism>
<dbReference type="HOGENOM" id="CLU_1503213_0_0_1"/>
<dbReference type="EMBL" id="KL198043">
    <property type="protein sequence ID" value="KDQ13460.1"/>
    <property type="molecule type" value="Genomic_DNA"/>
</dbReference>
<dbReference type="AlphaFoldDB" id="A0A067MFJ0"/>
<feature type="compositionally biased region" description="Polar residues" evidence="1">
    <location>
        <begin position="54"/>
        <end position="69"/>
    </location>
</feature>
<sequence length="179" mass="19111">MSVPQRLSSAEGSRSVQPLPPHQAHDAPNHPAANAQAHLSIQGSPDEVHPMSPFATSVASASRESQIPHGTTDVGGVPPTEVAQLIDLDEISIVDLPIPDDIAPEVNFLLARSQANLARIRTVEAATDEDVAIHESNVQEARTARAAASQVCIKRGLDTVRLQGARAEIQEETRAYELQ</sequence>
<keyword evidence="3" id="KW-1185">Reference proteome</keyword>